<reference evidence="3" key="1">
    <citation type="submission" date="2025-08" db="UniProtKB">
        <authorList>
            <consortium name="Ensembl"/>
        </authorList>
    </citation>
    <scope>IDENTIFICATION</scope>
</reference>
<keyword evidence="4" id="KW-1185">Reference proteome</keyword>
<dbReference type="PROSITE" id="PS00214">
    <property type="entry name" value="FABP"/>
    <property type="match status" value="1"/>
</dbReference>
<dbReference type="Proteomes" id="UP000261540">
    <property type="component" value="Unplaced"/>
</dbReference>
<dbReference type="Pfam" id="PF13648">
    <property type="entry name" value="Lipocalin_4"/>
    <property type="match status" value="1"/>
</dbReference>
<evidence type="ECO:0000313" key="3">
    <source>
        <dbReference type="Ensembl" id="ENSPKIP00000022331.1"/>
    </source>
</evidence>
<accession>A0A3B3RX27</accession>
<dbReference type="InterPro" id="IPR024311">
    <property type="entry name" value="Lipocalin-like"/>
</dbReference>
<dbReference type="PANTHER" id="PTHR11955">
    <property type="entry name" value="FATTY ACID BINDING PROTEIN"/>
    <property type="match status" value="1"/>
</dbReference>
<organism evidence="3 4">
    <name type="scientific">Paramormyrops kingsleyae</name>
    <dbReference type="NCBI Taxonomy" id="1676925"/>
    <lineage>
        <taxon>Eukaryota</taxon>
        <taxon>Metazoa</taxon>
        <taxon>Chordata</taxon>
        <taxon>Craniata</taxon>
        <taxon>Vertebrata</taxon>
        <taxon>Euteleostomi</taxon>
        <taxon>Actinopterygii</taxon>
        <taxon>Neopterygii</taxon>
        <taxon>Teleostei</taxon>
        <taxon>Osteoglossocephala</taxon>
        <taxon>Osteoglossomorpha</taxon>
        <taxon>Osteoglossiformes</taxon>
        <taxon>Mormyridae</taxon>
        <taxon>Paramormyrops</taxon>
    </lineage>
</organism>
<evidence type="ECO:0000313" key="4">
    <source>
        <dbReference type="Proteomes" id="UP000261540"/>
    </source>
</evidence>
<dbReference type="Gene3D" id="2.40.128.20">
    <property type="match status" value="1"/>
</dbReference>
<dbReference type="SUPFAM" id="SSF50814">
    <property type="entry name" value="Lipocalins"/>
    <property type="match status" value="1"/>
</dbReference>
<dbReference type="InterPro" id="IPR012674">
    <property type="entry name" value="Calycin"/>
</dbReference>
<comment type="similarity">
    <text evidence="1">Belongs to the calycin superfamily. Fatty-acid binding protein (FABP) family.</text>
</comment>
<dbReference type="GO" id="GO:0008289">
    <property type="term" value="F:lipid binding"/>
    <property type="evidence" value="ECO:0007669"/>
    <property type="project" value="InterPro"/>
</dbReference>
<evidence type="ECO:0000256" key="1">
    <source>
        <dbReference type="ARBA" id="ARBA00008390"/>
    </source>
</evidence>
<evidence type="ECO:0000259" key="2">
    <source>
        <dbReference type="PROSITE" id="PS00214"/>
    </source>
</evidence>
<dbReference type="InterPro" id="IPR000463">
    <property type="entry name" value="Fatty_acid-bd"/>
</dbReference>
<feature type="domain" description="Cytosolic fatty-acid binding proteins" evidence="2">
    <location>
        <begin position="5"/>
        <end position="22"/>
    </location>
</feature>
<dbReference type="Ensembl" id="ENSPKIT00000002990.1">
    <property type="protein sequence ID" value="ENSPKIP00000022331.1"/>
    <property type="gene ID" value="ENSPKIG00000006307.1"/>
</dbReference>
<dbReference type="STRING" id="1676925.ENSPKIP00000022331"/>
<reference evidence="3" key="2">
    <citation type="submission" date="2025-09" db="UniProtKB">
        <authorList>
            <consortium name="Ensembl"/>
        </authorList>
    </citation>
    <scope>IDENTIFICATION</scope>
</reference>
<sequence length="125" mass="13897">MTFNGTWKLEHSENFDKLMTQMVTVQQTNDNFYIKESSQKKDHSFTLGVPFDHELAGGTVIKGTWVLDGNILNGTFTGKGDGKPYLAKKEVTGNKLVQVSVSFLMVRCSHGGLQGWKEGQESHVC</sequence>
<protein>
    <recommendedName>
        <fullName evidence="2">Cytosolic fatty-acid binding proteins domain-containing protein</fullName>
    </recommendedName>
</protein>
<name>A0A3B3RX27_9TELE</name>
<dbReference type="AlphaFoldDB" id="A0A3B3RX27"/>
<dbReference type="InterPro" id="IPR031259">
    <property type="entry name" value="ILBP"/>
</dbReference>
<proteinExistence type="inferred from homology"/>